<sequence>MGLRHLISLKELKIRDCPKLRSIPNNSLPSSLDFIHISNCPLLKKKGLGKYGQNWARIAPNACIQMDNEVILCDQASTSLVGRPFSTWIHFQKCYVELRGLPPCSGYDIWWKQQIANGSFRRINAPSQSDMSDMVSDCNM</sequence>
<name>A0A2P5A432_TREOI</name>
<reference evidence="2" key="1">
    <citation type="submission" date="2016-06" db="EMBL/GenBank/DDBJ databases">
        <title>Parallel loss of symbiosis genes in relatives of nitrogen-fixing non-legume Parasponia.</title>
        <authorList>
            <person name="Van Velzen R."/>
            <person name="Holmer R."/>
            <person name="Bu F."/>
            <person name="Rutten L."/>
            <person name="Van Zeijl A."/>
            <person name="Liu W."/>
            <person name="Santuari L."/>
            <person name="Cao Q."/>
            <person name="Sharma T."/>
            <person name="Shen D."/>
            <person name="Roswanjaya Y."/>
            <person name="Wardhani T."/>
            <person name="Kalhor M.S."/>
            <person name="Jansen J."/>
            <person name="Van den Hoogen J."/>
            <person name="Gungor B."/>
            <person name="Hartog M."/>
            <person name="Hontelez J."/>
            <person name="Verver J."/>
            <person name="Yang W.-C."/>
            <person name="Schijlen E."/>
            <person name="Repin R."/>
            <person name="Schilthuizen M."/>
            <person name="Schranz E."/>
            <person name="Heidstra R."/>
            <person name="Miyata K."/>
            <person name="Fedorova E."/>
            <person name="Kohlen W."/>
            <person name="Bisseling T."/>
            <person name="Smit S."/>
            <person name="Geurts R."/>
        </authorList>
    </citation>
    <scope>NUCLEOTIDE SEQUENCE [LARGE SCALE GENOMIC DNA]</scope>
    <source>
        <strain evidence="2">cv. RG33-2</strain>
    </source>
</reference>
<dbReference type="AlphaFoldDB" id="A0A2P5A432"/>
<proteinExistence type="predicted"/>
<organism evidence="1 2">
    <name type="scientific">Trema orientale</name>
    <name type="common">Charcoal tree</name>
    <name type="synonym">Celtis orientalis</name>
    <dbReference type="NCBI Taxonomy" id="63057"/>
    <lineage>
        <taxon>Eukaryota</taxon>
        <taxon>Viridiplantae</taxon>
        <taxon>Streptophyta</taxon>
        <taxon>Embryophyta</taxon>
        <taxon>Tracheophyta</taxon>
        <taxon>Spermatophyta</taxon>
        <taxon>Magnoliopsida</taxon>
        <taxon>eudicotyledons</taxon>
        <taxon>Gunneridae</taxon>
        <taxon>Pentapetalae</taxon>
        <taxon>rosids</taxon>
        <taxon>fabids</taxon>
        <taxon>Rosales</taxon>
        <taxon>Cannabaceae</taxon>
        <taxon>Trema</taxon>
    </lineage>
</organism>
<evidence type="ECO:0000313" key="2">
    <source>
        <dbReference type="Proteomes" id="UP000237000"/>
    </source>
</evidence>
<dbReference type="Proteomes" id="UP000237000">
    <property type="component" value="Unassembled WGS sequence"/>
</dbReference>
<evidence type="ECO:0000313" key="1">
    <source>
        <dbReference type="EMBL" id="PON31308.1"/>
    </source>
</evidence>
<keyword evidence="2" id="KW-1185">Reference proteome</keyword>
<dbReference type="Gene3D" id="3.80.10.10">
    <property type="entry name" value="Ribonuclease Inhibitor"/>
    <property type="match status" value="1"/>
</dbReference>
<protein>
    <recommendedName>
        <fullName evidence="3">LRR domain containing protein</fullName>
    </recommendedName>
</protein>
<evidence type="ECO:0008006" key="3">
    <source>
        <dbReference type="Google" id="ProtNLM"/>
    </source>
</evidence>
<comment type="caution">
    <text evidence="1">The sequence shown here is derived from an EMBL/GenBank/DDBJ whole genome shotgun (WGS) entry which is preliminary data.</text>
</comment>
<dbReference type="InterPro" id="IPR032675">
    <property type="entry name" value="LRR_dom_sf"/>
</dbReference>
<accession>A0A2P5A432</accession>
<dbReference type="InParanoid" id="A0A2P5A432"/>
<gene>
    <name evidence="1" type="ORF">TorRG33x02_358120</name>
</gene>
<dbReference type="EMBL" id="JXTC01001458">
    <property type="protein sequence ID" value="PON31308.1"/>
    <property type="molecule type" value="Genomic_DNA"/>
</dbReference>